<feature type="repeat" description="WD" evidence="3">
    <location>
        <begin position="58"/>
        <end position="99"/>
    </location>
</feature>
<comment type="caution">
    <text evidence="4">The sequence shown here is derived from an EMBL/GenBank/DDBJ whole genome shotgun (WGS) entry which is preliminary data.</text>
</comment>
<evidence type="ECO:0000313" key="4">
    <source>
        <dbReference type="EMBL" id="OAY86011.1"/>
    </source>
</evidence>
<dbReference type="PROSITE" id="PS50082">
    <property type="entry name" value="WD_REPEATS_2"/>
    <property type="match status" value="3"/>
</dbReference>
<evidence type="ECO:0000256" key="1">
    <source>
        <dbReference type="ARBA" id="ARBA00022574"/>
    </source>
</evidence>
<dbReference type="Proteomes" id="UP000092600">
    <property type="component" value="Unassembled WGS sequence"/>
</dbReference>
<dbReference type="InterPro" id="IPR001680">
    <property type="entry name" value="WD40_rpt"/>
</dbReference>
<dbReference type="InterPro" id="IPR015943">
    <property type="entry name" value="WD40/YVTN_repeat-like_dom_sf"/>
</dbReference>
<dbReference type="PROSITE" id="PS00678">
    <property type="entry name" value="WD_REPEATS_1"/>
    <property type="match status" value="1"/>
</dbReference>
<feature type="repeat" description="WD" evidence="3">
    <location>
        <begin position="119"/>
        <end position="153"/>
    </location>
</feature>
<dbReference type="PROSITE" id="PS50294">
    <property type="entry name" value="WD_REPEATS_REGION"/>
    <property type="match status" value="2"/>
</dbReference>
<dbReference type="InterPro" id="IPR011047">
    <property type="entry name" value="Quinoprotein_ADH-like_sf"/>
</dbReference>
<evidence type="ECO:0000256" key="3">
    <source>
        <dbReference type="PROSITE-ProRule" id="PRU00221"/>
    </source>
</evidence>
<dbReference type="Pfam" id="PF00400">
    <property type="entry name" value="WD40"/>
    <property type="match status" value="4"/>
</dbReference>
<protein>
    <submittedName>
        <fullName evidence="4">Angio-associated migratory cell protein</fullName>
    </submittedName>
</protein>
<dbReference type="SUPFAM" id="SSF50998">
    <property type="entry name" value="Quinoprotein alcohol dehydrogenase-like"/>
    <property type="match status" value="1"/>
</dbReference>
<feature type="repeat" description="WD" evidence="3">
    <location>
        <begin position="154"/>
        <end position="195"/>
    </location>
</feature>
<dbReference type="PANTHER" id="PTHR19857:SF8">
    <property type="entry name" value="ANGIO-ASSOCIATED MIGRATORY CELL PROTEIN"/>
    <property type="match status" value="1"/>
</dbReference>
<evidence type="ECO:0000256" key="2">
    <source>
        <dbReference type="ARBA" id="ARBA00022737"/>
    </source>
</evidence>
<dbReference type="STRING" id="4615.A0A199W9V6"/>
<keyword evidence="2" id="KW-0677">Repeat</keyword>
<reference evidence="4 5" key="1">
    <citation type="journal article" date="2016" name="DNA Res.">
        <title>The draft genome of MD-2 pineapple using hybrid error correction of long reads.</title>
        <authorList>
            <person name="Redwan R.M."/>
            <person name="Saidin A."/>
            <person name="Kumar S.V."/>
        </authorList>
    </citation>
    <scope>NUCLEOTIDE SEQUENCE [LARGE SCALE GENOMIC DNA]</scope>
    <source>
        <strain evidence="5">cv. MD2</strain>
        <tissue evidence="4">Leaf</tissue>
    </source>
</reference>
<dbReference type="PANTHER" id="PTHR19857">
    <property type="entry name" value="MITOCHONDRIAL DIVISION PROTEIN 1-RELATED"/>
    <property type="match status" value="1"/>
</dbReference>
<proteinExistence type="predicted"/>
<dbReference type="InterPro" id="IPR051179">
    <property type="entry name" value="WD_repeat_multifunction"/>
</dbReference>
<name>A0A199W9V6_ANACO</name>
<accession>A0A199W9V6</accession>
<dbReference type="AlphaFoldDB" id="A0A199W9V6"/>
<dbReference type="InterPro" id="IPR019775">
    <property type="entry name" value="WD40_repeat_CS"/>
</dbReference>
<organism evidence="4 5">
    <name type="scientific">Ananas comosus</name>
    <name type="common">Pineapple</name>
    <name type="synonym">Ananas ananas</name>
    <dbReference type="NCBI Taxonomy" id="4615"/>
    <lineage>
        <taxon>Eukaryota</taxon>
        <taxon>Viridiplantae</taxon>
        <taxon>Streptophyta</taxon>
        <taxon>Embryophyta</taxon>
        <taxon>Tracheophyta</taxon>
        <taxon>Spermatophyta</taxon>
        <taxon>Magnoliopsida</taxon>
        <taxon>Liliopsida</taxon>
        <taxon>Poales</taxon>
        <taxon>Bromeliaceae</taxon>
        <taxon>Bromelioideae</taxon>
        <taxon>Ananas</taxon>
    </lineage>
</organism>
<evidence type="ECO:0000313" key="5">
    <source>
        <dbReference type="Proteomes" id="UP000092600"/>
    </source>
</evidence>
<sequence length="229" mass="24332">MEPENRGKSIHVVRGHPYHTDGLTCLAITADSTIAITGSKDSSVHMVNIATGRVISSLIAHSNSVECIGLSPSFPWAATGGMDQKLILWDLQRSSARCTCDHEVSIHNILYGLIGQEGVTSLAWIGATKYVASGCIDGKVRIWDSLSGDCLKTFSGHVDTVQSIAVSADGNSLVSVSSDGTARVFGGSSLQLVQRSSSHQNDWSSGEENDVKINGSQSINSWLETIEEA</sequence>
<dbReference type="EMBL" id="LSRQ01000018">
    <property type="protein sequence ID" value="OAY86011.1"/>
    <property type="molecule type" value="Genomic_DNA"/>
</dbReference>
<dbReference type="SMART" id="SM00320">
    <property type="entry name" value="WD40"/>
    <property type="match status" value="4"/>
</dbReference>
<dbReference type="Gene3D" id="2.130.10.10">
    <property type="entry name" value="YVTN repeat-like/Quinoprotein amine dehydrogenase"/>
    <property type="match status" value="2"/>
</dbReference>
<keyword evidence="1 3" id="KW-0853">WD repeat</keyword>
<gene>
    <name evidence="4" type="ORF">ACMD2_09186</name>
</gene>